<dbReference type="Pfam" id="PF07690">
    <property type="entry name" value="MFS_1"/>
    <property type="match status" value="1"/>
</dbReference>
<feature type="transmembrane region" description="Helical" evidence="5">
    <location>
        <begin position="213"/>
        <end position="236"/>
    </location>
</feature>
<gene>
    <name evidence="6" type="ORF">OSB1V03_LOCUS2396</name>
</gene>
<dbReference type="Gene3D" id="1.20.1250.20">
    <property type="entry name" value="MFS general substrate transporter like domains"/>
    <property type="match status" value="1"/>
</dbReference>
<proteinExistence type="predicted"/>
<evidence type="ECO:0000313" key="7">
    <source>
        <dbReference type="Proteomes" id="UP000759131"/>
    </source>
</evidence>
<keyword evidence="7" id="KW-1185">Reference proteome</keyword>
<dbReference type="EMBL" id="CAJPIZ010000830">
    <property type="protein sequence ID" value="CAG2102357.1"/>
    <property type="molecule type" value="Genomic_DNA"/>
</dbReference>
<keyword evidence="3 5" id="KW-1133">Transmembrane helix</keyword>
<dbReference type="InterPro" id="IPR036259">
    <property type="entry name" value="MFS_trans_sf"/>
</dbReference>
<feature type="transmembrane region" description="Helical" evidence="5">
    <location>
        <begin position="87"/>
        <end position="104"/>
    </location>
</feature>
<dbReference type="EMBL" id="OC855405">
    <property type="protein sequence ID" value="CAD7621927.1"/>
    <property type="molecule type" value="Genomic_DNA"/>
</dbReference>
<dbReference type="AlphaFoldDB" id="A0A7R9KF15"/>
<evidence type="ECO:0000256" key="3">
    <source>
        <dbReference type="ARBA" id="ARBA00022989"/>
    </source>
</evidence>
<dbReference type="Proteomes" id="UP000759131">
    <property type="component" value="Unassembled WGS sequence"/>
</dbReference>
<feature type="transmembrane region" description="Helical" evidence="5">
    <location>
        <begin position="142"/>
        <end position="165"/>
    </location>
</feature>
<feature type="transmembrane region" description="Helical" evidence="5">
    <location>
        <begin position="367"/>
        <end position="384"/>
    </location>
</feature>
<protein>
    <submittedName>
        <fullName evidence="6">Uncharacterized protein</fullName>
    </submittedName>
</protein>
<evidence type="ECO:0000256" key="1">
    <source>
        <dbReference type="ARBA" id="ARBA00004141"/>
    </source>
</evidence>
<dbReference type="GO" id="GO:0022857">
    <property type="term" value="F:transmembrane transporter activity"/>
    <property type="evidence" value="ECO:0007669"/>
    <property type="project" value="InterPro"/>
</dbReference>
<feature type="transmembrane region" description="Helical" evidence="5">
    <location>
        <begin position="486"/>
        <end position="506"/>
    </location>
</feature>
<dbReference type="InterPro" id="IPR011701">
    <property type="entry name" value="MFS"/>
</dbReference>
<feature type="transmembrane region" description="Helical" evidence="5">
    <location>
        <begin position="393"/>
        <end position="413"/>
    </location>
</feature>
<comment type="subcellular location">
    <subcellularLocation>
        <location evidence="1">Membrane</location>
        <topology evidence="1">Multi-pass membrane protein</topology>
    </subcellularLocation>
</comment>
<dbReference type="PANTHER" id="PTHR23507">
    <property type="entry name" value="ZGC:174356"/>
    <property type="match status" value="1"/>
</dbReference>
<dbReference type="SUPFAM" id="SSF103473">
    <property type="entry name" value="MFS general substrate transporter"/>
    <property type="match status" value="1"/>
</dbReference>
<evidence type="ECO:0000313" key="6">
    <source>
        <dbReference type="EMBL" id="CAD7621927.1"/>
    </source>
</evidence>
<accession>A0A7R9KF15</accession>
<organism evidence="6">
    <name type="scientific">Medioppia subpectinata</name>
    <dbReference type="NCBI Taxonomy" id="1979941"/>
    <lineage>
        <taxon>Eukaryota</taxon>
        <taxon>Metazoa</taxon>
        <taxon>Ecdysozoa</taxon>
        <taxon>Arthropoda</taxon>
        <taxon>Chelicerata</taxon>
        <taxon>Arachnida</taxon>
        <taxon>Acari</taxon>
        <taxon>Acariformes</taxon>
        <taxon>Sarcoptiformes</taxon>
        <taxon>Oribatida</taxon>
        <taxon>Brachypylina</taxon>
        <taxon>Oppioidea</taxon>
        <taxon>Oppiidae</taxon>
        <taxon>Medioppia</taxon>
    </lineage>
</organism>
<feature type="transmembrane region" description="Helical" evidence="5">
    <location>
        <begin position="325"/>
        <end position="347"/>
    </location>
</feature>
<keyword evidence="4 5" id="KW-0472">Membrane</keyword>
<evidence type="ECO:0000256" key="5">
    <source>
        <dbReference type="SAM" id="Phobius"/>
    </source>
</evidence>
<reference evidence="6" key="1">
    <citation type="submission" date="2020-11" db="EMBL/GenBank/DDBJ databases">
        <authorList>
            <person name="Tran Van P."/>
        </authorList>
    </citation>
    <scope>NUCLEOTIDE SEQUENCE</scope>
</reference>
<feature type="transmembrane region" description="Helical" evidence="5">
    <location>
        <begin position="113"/>
        <end position="136"/>
    </location>
</feature>
<dbReference type="GO" id="GO:0016020">
    <property type="term" value="C:membrane"/>
    <property type="evidence" value="ECO:0007669"/>
    <property type="project" value="UniProtKB-SubCell"/>
</dbReference>
<dbReference type="PANTHER" id="PTHR23507:SF1">
    <property type="entry name" value="FI18259P1-RELATED"/>
    <property type="match status" value="1"/>
</dbReference>
<evidence type="ECO:0000256" key="4">
    <source>
        <dbReference type="ARBA" id="ARBA00023136"/>
    </source>
</evidence>
<dbReference type="OrthoDB" id="6431684at2759"/>
<sequence>MAIRVARFLRFVSLLRLEPYIVLFTAFYFVKRNALDVLIQDKICVHKYNMPEDFCYHLASIKKNDTNAHIKTDILADAVMYNTYQQLLTQPLSIIWSLFLGTWVDKYPKGRKWIFIIAAVTQAMEAAINACNSYFFSLNVNWVLLALVPYILSGASTFTTMYSYVGATTPSKWKTTRMTILEMCQALAQPLGVFVGGQMINLTPVLGNGQVHNYGLIFFVSSCGMIGAFLWTAFFIDQQQNKQNFEKYFGDNNVENKPEISPKSVEIPGEKSDENSGAIINDETVDLPVADRAKHPIRLLLDYKNIVVIIMSCFKRRHNRATTKIWLVIIANFCLYMIRTGNSTFLFQFVEKIYHWDAKEYSQFQSMSLAINSISVILMTYVFIKILKLHDMWLAIIGFTSVLLQNLVLAIILNPTGYYISMGVNCMNSLGSIGYKSYLSKVTEPSALGKVFTMMSFVDGFAPMIASPLFALMFRKTIDSAPSTCFAIVATLAAIPIVIALGINYLSKVPTGANPTEPAIIEQNVEPVPTLHTNGKLSGDNYNGVRNINSISSLKSNQD</sequence>
<name>A0A7R9KF15_9ACAR</name>
<feature type="transmembrane region" description="Helical" evidence="5">
    <location>
        <begin position="451"/>
        <end position="474"/>
    </location>
</feature>
<keyword evidence="2 5" id="KW-0812">Transmembrane</keyword>
<evidence type="ECO:0000256" key="2">
    <source>
        <dbReference type="ARBA" id="ARBA00022692"/>
    </source>
</evidence>